<feature type="domain" description="Peptidase S24/S26A/S26B/S26C" evidence="4">
    <location>
        <begin position="17"/>
        <end position="123"/>
    </location>
</feature>
<evidence type="ECO:0000256" key="2">
    <source>
        <dbReference type="ARBA" id="ARBA00023125"/>
    </source>
</evidence>
<keyword evidence="1" id="KW-0805">Transcription regulation</keyword>
<protein>
    <recommendedName>
        <fullName evidence="4">Peptidase S24/S26A/S26B/S26C domain-containing protein</fullName>
    </recommendedName>
</protein>
<dbReference type="GO" id="GO:0003677">
    <property type="term" value="F:DNA binding"/>
    <property type="evidence" value="ECO:0007669"/>
    <property type="project" value="UniProtKB-KW"/>
</dbReference>
<accession>A0A127K396</accession>
<evidence type="ECO:0000256" key="3">
    <source>
        <dbReference type="ARBA" id="ARBA00023163"/>
    </source>
</evidence>
<gene>
    <name evidence="5" type="ORF">AC731_005460</name>
</gene>
<reference evidence="6" key="1">
    <citation type="submission" date="2016-03" db="EMBL/GenBank/DDBJ databases">
        <authorList>
            <person name="Ma C."/>
            <person name="Zhou S."/>
            <person name="Yang G."/>
        </authorList>
    </citation>
    <scope>NUCLEOTIDE SEQUENCE [LARGE SCALE GENOMIC DNA]</scope>
    <source>
        <strain evidence="6">SgZ-1</strain>
    </source>
</reference>
<evidence type="ECO:0000313" key="6">
    <source>
        <dbReference type="Proteomes" id="UP000036902"/>
    </source>
</evidence>
<dbReference type="InterPro" id="IPR039418">
    <property type="entry name" value="LexA-like"/>
</dbReference>
<evidence type="ECO:0000313" key="5">
    <source>
        <dbReference type="EMBL" id="AMO36429.1"/>
    </source>
</evidence>
<dbReference type="STRING" id="1134435.AC731_005460"/>
<evidence type="ECO:0000259" key="4">
    <source>
        <dbReference type="Pfam" id="PF00717"/>
    </source>
</evidence>
<dbReference type="PANTHER" id="PTHR40661">
    <property type="match status" value="1"/>
</dbReference>
<keyword evidence="2" id="KW-0238">DNA-binding</keyword>
<dbReference type="InterPro" id="IPR015927">
    <property type="entry name" value="Peptidase_S24_S26A/B/C"/>
</dbReference>
<dbReference type="EMBL" id="CP014646">
    <property type="protein sequence ID" value="AMO36429.1"/>
    <property type="molecule type" value="Genomic_DNA"/>
</dbReference>
<dbReference type="AlphaFoldDB" id="A0A127K396"/>
<keyword evidence="6" id="KW-1185">Reference proteome</keyword>
<dbReference type="Gene3D" id="2.10.109.10">
    <property type="entry name" value="Umud Fragment, subunit A"/>
    <property type="match status" value="1"/>
</dbReference>
<organism evidence="5 6">
    <name type="scientific">Thauera humireducens</name>
    <dbReference type="NCBI Taxonomy" id="1134435"/>
    <lineage>
        <taxon>Bacteria</taxon>
        <taxon>Pseudomonadati</taxon>
        <taxon>Pseudomonadota</taxon>
        <taxon>Betaproteobacteria</taxon>
        <taxon>Rhodocyclales</taxon>
        <taxon>Zoogloeaceae</taxon>
        <taxon>Thauera</taxon>
    </lineage>
</organism>
<dbReference type="Proteomes" id="UP000036902">
    <property type="component" value="Chromosome"/>
</dbReference>
<dbReference type="Pfam" id="PF00717">
    <property type="entry name" value="Peptidase_S24"/>
    <property type="match status" value="1"/>
</dbReference>
<dbReference type="SUPFAM" id="SSF51306">
    <property type="entry name" value="LexA/Signal peptidase"/>
    <property type="match status" value="1"/>
</dbReference>
<evidence type="ECO:0000256" key="1">
    <source>
        <dbReference type="ARBA" id="ARBA00023015"/>
    </source>
</evidence>
<keyword evidence="3" id="KW-0804">Transcription</keyword>
<sequence>MGHGLVLPEQPGVIERWTVNAEWLDKNARGYTAARNLCIVTGFGPSMRPMFNPGDPLLVDRGVTSVQADGIYFFRIGAEGFIKQLQKIPTANGVIYRAKSANPDYDPFDITRDMDFEVLGKVIRVWCGTDF</sequence>
<proteinExistence type="predicted"/>
<name>A0A127K396_9RHOO</name>
<dbReference type="PANTHER" id="PTHR40661:SF3">
    <property type="entry name" value="FELS-1 PROPHAGE TRANSCRIPTIONAL REGULATOR"/>
    <property type="match status" value="1"/>
</dbReference>
<dbReference type="CDD" id="cd06529">
    <property type="entry name" value="S24_LexA-like"/>
    <property type="match status" value="1"/>
</dbReference>
<dbReference type="InterPro" id="IPR036286">
    <property type="entry name" value="LexA/Signal_pep-like_sf"/>
</dbReference>
<dbReference type="KEGG" id="thu:AC731_005460"/>